<dbReference type="InterPro" id="IPR036179">
    <property type="entry name" value="Ig-like_dom_sf"/>
</dbReference>
<dbReference type="InterPro" id="IPR003599">
    <property type="entry name" value="Ig_sub"/>
</dbReference>
<comment type="subcellular location">
    <subcellularLocation>
        <location evidence="1">Membrane</location>
    </subcellularLocation>
</comment>
<proteinExistence type="predicted"/>
<dbReference type="GO" id="GO:0009897">
    <property type="term" value="C:external side of plasma membrane"/>
    <property type="evidence" value="ECO:0007669"/>
    <property type="project" value="TreeGrafter"/>
</dbReference>
<reference evidence="7" key="1">
    <citation type="submission" date="2023-05" db="EMBL/GenBank/DDBJ databases">
        <title>High-quality long-read genome of Scophthalmus maximus.</title>
        <authorList>
            <person name="Lien S."/>
            <person name="Martinez P."/>
        </authorList>
    </citation>
    <scope>NUCLEOTIDE SEQUENCE [LARGE SCALE GENOMIC DNA]</scope>
</reference>
<feature type="domain" description="Ig-like" evidence="6">
    <location>
        <begin position="33"/>
        <end position="142"/>
    </location>
</feature>
<dbReference type="Pfam" id="PF07686">
    <property type="entry name" value="V-set"/>
    <property type="match status" value="1"/>
</dbReference>
<evidence type="ECO:0000313" key="8">
    <source>
        <dbReference type="Proteomes" id="UP000694558"/>
    </source>
</evidence>
<evidence type="ECO:0000256" key="1">
    <source>
        <dbReference type="ARBA" id="ARBA00004370"/>
    </source>
</evidence>
<dbReference type="Proteomes" id="UP000694558">
    <property type="component" value="Chromosome 2"/>
</dbReference>
<dbReference type="GeneTree" id="ENSGT01150000287060"/>
<dbReference type="SMART" id="SM00409">
    <property type="entry name" value="IG"/>
    <property type="match status" value="1"/>
</dbReference>
<dbReference type="GO" id="GO:0005102">
    <property type="term" value="F:signaling receptor binding"/>
    <property type="evidence" value="ECO:0007669"/>
    <property type="project" value="TreeGrafter"/>
</dbReference>
<dbReference type="InterPro" id="IPR013106">
    <property type="entry name" value="Ig_V-set"/>
</dbReference>
<reference evidence="7" key="2">
    <citation type="submission" date="2025-08" db="UniProtKB">
        <authorList>
            <consortium name="Ensembl"/>
        </authorList>
    </citation>
    <scope>IDENTIFICATION</scope>
</reference>
<dbReference type="InterPro" id="IPR050504">
    <property type="entry name" value="IgSF_BTN/MOG"/>
</dbReference>
<dbReference type="GO" id="GO:0001817">
    <property type="term" value="P:regulation of cytokine production"/>
    <property type="evidence" value="ECO:0007669"/>
    <property type="project" value="TreeGrafter"/>
</dbReference>
<dbReference type="GO" id="GO:0050852">
    <property type="term" value="P:T cell receptor signaling pathway"/>
    <property type="evidence" value="ECO:0007669"/>
    <property type="project" value="TreeGrafter"/>
</dbReference>
<keyword evidence="5" id="KW-0732">Signal</keyword>
<evidence type="ECO:0000313" key="7">
    <source>
        <dbReference type="Ensembl" id="ENSSMAP00000036189.1"/>
    </source>
</evidence>
<dbReference type="PANTHER" id="PTHR24100:SF151">
    <property type="entry name" value="ICOS LIGAND"/>
    <property type="match status" value="1"/>
</dbReference>
<dbReference type="PROSITE" id="PS50835">
    <property type="entry name" value="IG_LIKE"/>
    <property type="match status" value="1"/>
</dbReference>
<dbReference type="InterPro" id="IPR013783">
    <property type="entry name" value="Ig-like_fold"/>
</dbReference>
<accession>A0A8D3BMD1</accession>
<dbReference type="InterPro" id="IPR007110">
    <property type="entry name" value="Ig-like_dom"/>
</dbReference>
<keyword evidence="2" id="KW-0472">Membrane</keyword>
<dbReference type="PANTHER" id="PTHR24100">
    <property type="entry name" value="BUTYROPHILIN"/>
    <property type="match status" value="1"/>
</dbReference>
<dbReference type="SUPFAM" id="SSF48726">
    <property type="entry name" value="Immunoglobulin"/>
    <property type="match status" value="1"/>
</dbReference>
<feature type="signal peptide" evidence="5">
    <location>
        <begin position="1"/>
        <end position="16"/>
    </location>
</feature>
<evidence type="ECO:0000256" key="5">
    <source>
        <dbReference type="SAM" id="SignalP"/>
    </source>
</evidence>
<evidence type="ECO:0000256" key="2">
    <source>
        <dbReference type="ARBA" id="ARBA00023136"/>
    </source>
</evidence>
<dbReference type="AlphaFoldDB" id="A0A8D3BMD1"/>
<sequence length="210" mass="23491">MIVLLLCACLLPPAAGECVCDSWFISALLLFCPSSCSGEQEETVKPGDMVTLQSRCPGDAVVTLLEWVRLDQKSDGYVFFYRGDRPYANYQHPSFRGRVALRDPEMAGGDVSVTVRNVSVADAGTYTCRVISRTTEHDEQISTEFRDAVRLTVTDAEIWSNQVSGESTSSTSPQFPKCLETLLSHLLQQRTMREERRNRPTMHCGSDIYH</sequence>
<dbReference type="Ensembl" id="ENSSMAT00000045031.1">
    <property type="protein sequence ID" value="ENSSMAP00000036189.1"/>
    <property type="gene ID" value="ENSSMAG00000028261.1"/>
</dbReference>
<evidence type="ECO:0000259" key="6">
    <source>
        <dbReference type="PROSITE" id="PS50835"/>
    </source>
</evidence>
<organism evidence="7 8">
    <name type="scientific">Scophthalmus maximus</name>
    <name type="common">Turbot</name>
    <name type="synonym">Psetta maxima</name>
    <dbReference type="NCBI Taxonomy" id="52904"/>
    <lineage>
        <taxon>Eukaryota</taxon>
        <taxon>Metazoa</taxon>
        <taxon>Chordata</taxon>
        <taxon>Craniata</taxon>
        <taxon>Vertebrata</taxon>
        <taxon>Euteleostomi</taxon>
        <taxon>Actinopterygii</taxon>
        <taxon>Neopterygii</taxon>
        <taxon>Teleostei</taxon>
        <taxon>Neoteleostei</taxon>
        <taxon>Acanthomorphata</taxon>
        <taxon>Carangaria</taxon>
        <taxon>Pleuronectiformes</taxon>
        <taxon>Pleuronectoidei</taxon>
        <taxon>Scophthalmidae</taxon>
        <taxon>Scophthalmus</taxon>
    </lineage>
</organism>
<name>A0A8D3BMD1_SCOMX</name>
<feature type="chain" id="PRO_5034225116" description="Ig-like domain-containing protein" evidence="5">
    <location>
        <begin position="17"/>
        <end position="210"/>
    </location>
</feature>
<dbReference type="Gene3D" id="2.60.40.10">
    <property type="entry name" value="Immunoglobulins"/>
    <property type="match status" value="1"/>
</dbReference>
<feature type="region of interest" description="Disordered" evidence="4">
    <location>
        <begin position="191"/>
        <end position="210"/>
    </location>
</feature>
<keyword evidence="3" id="KW-0393">Immunoglobulin domain</keyword>
<evidence type="ECO:0000256" key="4">
    <source>
        <dbReference type="SAM" id="MobiDB-lite"/>
    </source>
</evidence>
<protein>
    <recommendedName>
        <fullName evidence="6">Ig-like domain-containing protein</fullName>
    </recommendedName>
</protein>
<evidence type="ECO:0000256" key="3">
    <source>
        <dbReference type="ARBA" id="ARBA00023319"/>
    </source>
</evidence>